<gene>
    <name evidence="2" type="ORF">PEVE_00041743</name>
</gene>
<evidence type="ECO:0000313" key="2">
    <source>
        <dbReference type="EMBL" id="CAH3014272.1"/>
    </source>
</evidence>
<feature type="signal peptide" evidence="1">
    <location>
        <begin position="1"/>
        <end position="21"/>
    </location>
</feature>
<protein>
    <submittedName>
        <fullName evidence="2">Uncharacterized protein</fullName>
    </submittedName>
</protein>
<evidence type="ECO:0000313" key="3">
    <source>
        <dbReference type="Proteomes" id="UP001159427"/>
    </source>
</evidence>
<name>A0ABN8LEF3_9CNID</name>
<comment type="caution">
    <text evidence="2">The sequence shown here is derived from an EMBL/GenBank/DDBJ whole genome shotgun (WGS) entry which is preliminary data.</text>
</comment>
<dbReference type="EMBL" id="CALNXI010000008">
    <property type="protein sequence ID" value="CAH3014272.1"/>
    <property type="molecule type" value="Genomic_DNA"/>
</dbReference>
<keyword evidence="3" id="KW-1185">Reference proteome</keyword>
<reference evidence="2 3" key="1">
    <citation type="submission" date="2022-05" db="EMBL/GenBank/DDBJ databases">
        <authorList>
            <consortium name="Genoscope - CEA"/>
            <person name="William W."/>
        </authorList>
    </citation>
    <scope>NUCLEOTIDE SEQUENCE [LARGE SCALE GENOMIC DNA]</scope>
</reference>
<keyword evidence="1" id="KW-0732">Signal</keyword>
<proteinExistence type="predicted"/>
<sequence length="75" mass="8832">LLAGFVDCLLYLLSFDFFAIGNYNWVREQLKQGVAISYTEPNRTFLFAFEFLMAGLHIDYISQQKLKQDTVKFRK</sequence>
<organism evidence="2 3">
    <name type="scientific">Porites evermanni</name>
    <dbReference type="NCBI Taxonomy" id="104178"/>
    <lineage>
        <taxon>Eukaryota</taxon>
        <taxon>Metazoa</taxon>
        <taxon>Cnidaria</taxon>
        <taxon>Anthozoa</taxon>
        <taxon>Hexacorallia</taxon>
        <taxon>Scleractinia</taxon>
        <taxon>Fungiina</taxon>
        <taxon>Poritidae</taxon>
        <taxon>Porites</taxon>
    </lineage>
</organism>
<accession>A0ABN8LEF3</accession>
<evidence type="ECO:0000256" key="1">
    <source>
        <dbReference type="SAM" id="SignalP"/>
    </source>
</evidence>
<dbReference type="Proteomes" id="UP001159427">
    <property type="component" value="Unassembled WGS sequence"/>
</dbReference>
<feature type="chain" id="PRO_5046655295" evidence="1">
    <location>
        <begin position="22"/>
        <end position="75"/>
    </location>
</feature>
<feature type="non-terminal residue" evidence="2">
    <location>
        <position position="1"/>
    </location>
</feature>